<dbReference type="EMBL" id="CP051677">
    <property type="protein sequence ID" value="QJD79901.1"/>
    <property type="molecule type" value="Genomic_DNA"/>
</dbReference>
<protein>
    <submittedName>
        <fullName evidence="1">DNA-binding protein</fullName>
    </submittedName>
</protein>
<dbReference type="Proteomes" id="UP000501128">
    <property type="component" value="Chromosome"/>
</dbReference>
<keyword evidence="1" id="KW-0238">DNA-binding</keyword>
<evidence type="ECO:0000313" key="2">
    <source>
        <dbReference type="Proteomes" id="UP000501128"/>
    </source>
</evidence>
<evidence type="ECO:0000313" key="1">
    <source>
        <dbReference type="EMBL" id="QJD79901.1"/>
    </source>
</evidence>
<accession>A0A7L5DR18</accession>
<keyword evidence="2" id="KW-1185">Reference proteome</keyword>
<reference evidence="1 2" key="1">
    <citation type="submission" date="2020-04" db="EMBL/GenBank/DDBJ databases">
        <title>Genome sequencing of novel species.</title>
        <authorList>
            <person name="Heo J."/>
            <person name="Kim S.-J."/>
            <person name="Kim J.-S."/>
            <person name="Hong S.-B."/>
            <person name="Kwon S.-W."/>
        </authorList>
    </citation>
    <scope>NUCLEOTIDE SEQUENCE [LARGE SCALE GENOMIC DNA]</scope>
    <source>
        <strain evidence="1 2">CJU-R4</strain>
    </source>
</reference>
<gene>
    <name evidence="1" type="ORF">HH216_16875</name>
</gene>
<dbReference type="KEGG" id="srho:HH216_16875"/>
<name>A0A7L5DR18_9BACT</name>
<proteinExistence type="predicted"/>
<dbReference type="RefSeq" id="WP_169551862.1">
    <property type="nucleotide sequence ID" value="NZ_CP051677.1"/>
</dbReference>
<dbReference type="GO" id="GO:0003677">
    <property type="term" value="F:DNA binding"/>
    <property type="evidence" value="ECO:0007669"/>
    <property type="project" value="UniProtKB-KW"/>
</dbReference>
<sequence>MATIELVLPEQQLSALEQKARAANLTVDELLKEMISAALAQPSATEQAMNYVLTKNKSLYERLA</sequence>
<organism evidence="1 2">
    <name type="scientific">Spirosoma rhododendri</name>
    <dbReference type="NCBI Taxonomy" id="2728024"/>
    <lineage>
        <taxon>Bacteria</taxon>
        <taxon>Pseudomonadati</taxon>
        <taxon>Bacteroidota</taxon>
        <taxon>Cytophagia</taxon>
        <taxon>Cytophagales</taxon>
        <taxon>Cytophagaceae</taxon>
        <taxon>Spirosoma</taxon>
    </lineage>
</organism>
<dbReference type="AlphaFoldDB" id="A0A7L5DR18"/>